<dbReference type="InterPro" id="IPR010720">
    <property type="entry name" value="Alpha-L-AF_C"/>
</dbReference>
<keyword evidence="6" id="KW-0378">Hydrolase</keyword>
<dbReference type="PANTHER" id="PTHR31776:SF0">
    <property type="entry name" value="ALPHA-L-ARABINOFURANOSIDASE 1"/>
    <property type="match status" value="1"/>
</dbReference>
<dbReference type="STRING" id="47428.A0A284RCM4"/>
<organism evidence="10 11">
    <name type="scientific">Armillaria ostoyae</name>
    <name type="common">Armillaria root rot fungus</name>
    <dbReference type="NCBI Taxonomy" id="47428"/>
    <lineage>
        <taxon>Eukaryota</taxon>
        <taxon>Fungi</taxon>
        <taxon>Dikarya</taxon>
        <taxon>Basidiomycota</taxon>
        <taxon>Agaricomycotina</taxon>
        <taxon>Agaricomycetes</taxon>
        <taxon>Agaricomycetidae</taxon>
        <taxon>Agaricales</taxon>
        <taxon>Marasmiineae</taxon>
        <taxon>Physalacriaceae</taxon>
        <taxon>Armillaria</taxon>
    </lineage>
</organism>
<dbReference type="Pfam" id="PF06964">
    <property type="entry name" value="Alpha-L-AF_C"/>
    <property type="match status" value="1"/>
</dbReference>
<feature type="signal peptide" evidence="8">
    <location>
        <begin position="1"/>
        <end position="17"/>
    </location>
</feature>
<keyword evidence="5 8" id="KW-0732">Signal</keyword>
<dbReference type="GO" id="GO:0031222">
    <property type="term" value="P:arabinan catabolic process"/>
    <property type="evidence" value="ECO:0007669"/>
    <property type="project" value="UniProtKB-UniPathway"/>
</dbReference>
<keyword evidence="11" id="KW-1185">Reference proteome</keyword>
<dbReference type="Proteomes" id="UP000219338">
    <property type="component" value="Unassembled WGS sequence"/>
</dbReference>
<evidence type="ECO:0000256" key="4">
    <source>
        <dbReference type="ARBA" id="ARBA00012670"/>
    </source>
</evidence>
<dbReference type="EC" id="3.2.1.55" evidence="4"/>
<dbReference type="Gene3D" id="3.20.20.80">
    <property type="entry name" value="Glycosidases"/>
    <property type="match status" value="1"/>
</dbReference>
<evidence type="ECO:0000256" key="1">
    <source>
        <dbReference type="ARBA" id="ARBA00001462"/>
    </source>
</evidence>
<dbReference type="OMA" id="NEGYWGM"/>
<evidence type="ECO:0000313" key="10">
    <source>
        <dbReference type="EMBL" id="SJL06512.1"/>
    </source>
</evidence>
<dbReference type="SUPFAM" id="SSF51445">
    <property type="entry name" value="(Trans)glycosidases"/>
    <property type="match status" value="1"/>
</dbReference>
<dbReference type="PANTHER" id="PTHR31776">
    <property type="entry name" value="ALPHA-L-ARABINOFURANOSIDASE 1"/>
    <property type="match status" value="1"/>
</dbReference>
<reference evidence="11" key="1">
    <citation type="journal article" date="2017" name="Nat. Ecol. Evol.">
        <title>Genome expansion and lineage-specific genetic innovations in the forest pathogenic fungi Armillaria.</title>
        <authorList>
            <person name="Sipos G."/>
            <person name="Prasanna A.N."/>
            <person name="Walter M.C."/>
            <person name="O'Connor E."/>
            <person name="Balint B."/>
            <person name="Krizsan K."/>
            <person name="Kiss B."/>
            <person name="Hess J."/>
            <person name="Varga T."/>
            <person name="Slot J."/>
            <person name="Riley R."/>
            <person name="Boka B."/>
            <person name="Rigling D."/>
            <person name="Barry K."/>
            <person name="Lee J."/>
            <person name="Mihaltcheva S."/>
            <person name="LaButti K."/>
            <person name="Lipzen A."/>
            <person name="Waldron R."/>
            <person name="Moloney N.M."/>
            <person name="Sperisen C."/>
            <person name="Kredics L."/>
            <person name="Vagvoelgyi C."/>
            <person name="Patrignani A."/>
            <person name="Fitzpatrick D."/>
            <person name="Nagy I."/>
            <person name="Doyle S."/>
            <person name="Anderson J.B."/>
            <person name="Grigoriev I.V."/>
            <person name="Gueldener U."/>
            <person name="Muensterkoetter M."/>
            <person name="Nagy L.G."/>
        </authorList>
    </citation>
    <scope>NUCLEOTIDE SEQUENCE [LARGE SCALE GENOMIC DNA]</scope>
    <source>
        <strain evidence="11">C18/9</strain>
    </source>
</reference>
<dbReference type="InterPro" id="IPR017853">
    <property type="entry name" value="GH"/>
</dbReference>
<gene>
    <name evidence="10" type="ORF">ARMOST_09851</name>
</gene>
<dbReference type="InterPro" id="IPR051563">
    <property type="entry name" value="Glycosyl_Hydrolase_51"/>
</dbReference>
<dbReference type="InterPro" id="IPR055235">
    <property type="entry name" value="ASD1_cat"/>
</dbReference>
<dbReference type="EMBL" id="FUEG01000007">
    <property type="protein sequence ID" value="SJL06512.1"/>
    <property type="molecule type" value="Genomic_DNA"/>
</dbReference>
<keyword evidence="7" id="KW-0325">Glycoprotein</keyword>
<comment type="catalytic activity">
    <reaction evidence="1">
        <text>Hydrolysis of terminal non-reducing alpha-L-arabinofuranoside residues in alpha-L-arabinosides.</text>
        <dbReference type="EC" id="3.2.1.55"/>
    </reaction>
</comment>
<dbReference type="OrthoDB" id="406864at2759"/>
<sequence length="558" mass="61100">MILLVGFIVVSIGSALSQTTSWFRFYLVPFLILNRTRGSNSGDGGLYAELLQNRAFQQVTAGTSAALKAWYSVNDALLTVVAETEPVSSALPNALNVTVASDATGPVGFGNTGYFGMKFTAGNTYNASFYYRFPERSDFVGELDVSLQTSEGNVLASASVLVSGDQTSWKQVFVSLTSDITPDATDNVFLVTTDGTAASGLTINFAMFSLFPPTFNNRKNGMRIDIAETLQAMKPSFFRFPGGNNLGQNTASRWVWNATLGHLVDRPGRLGDWGYINTDGLGLLEYLLWCEDLEMEPIMAVWAGYGLGGQSIAEDDLEPYIQTTNDYAARRAELGHPEPFKLTYVEIGNEDFVTAAARTYGYRWNLYVTALQSEFPNLHFIATTFPFNPILDPTPTEYDVHVYQSSTWMSENSFYYDDFQRNGTKYFEGEYATTKSDQGSTFQYSTVEAATADAVFMTGFERNADIVFAASYAPLLQHNSQADWVINRNDNATDVTFQLPFNVSNAAAVTVLTGAKTSANTPSDPDLILPQTSSISTGSAFDYSAPAFSVNVLVLNIE</sequence>
<feature type="chain" id="PRO_5012673395" description="non-reducing end alpha-L-arabinofuranosidase" evidence="8">
    <location>
        <begin position="18"/>
        <end position="558"/>
    </location>
</feature>
<accession>A0A284RCM4</accession>
<evidence type="ECO:0000256" key="5">
    <source>
        <dbReference type="ARBA" id="ARBA00022729"/>
    </source>
</evidence>
<evidence type="ECO:0000256" key="7">
    <source>
        <dbReference type="ARBA" id="ARBA00023180"/>
    </source>
</evidence>
<evidence type="ECO:0000256" key="3">
    <source>
        <dbReference type="ARBA" id="ARBA00007186"/>
    </source>
</evidence>
<dbReference type="Pfam" id="PF22848">
    <property type="entry name" value="ASD1_dom"/>
    <property type="match status" value="1"/>
</dbReference>
<evidence type="ECO:0000256" key="2">
    <source>
        <dbReference type="ARBA" id="ARBA00004834"/>
    </source>
</evidence>
<dbReference type="GO" id="GO:0046373">
    <property type="term" value="P:L-arabinose metabolic process"/>
    <property type="evidence" value="ECO:0007669"/>
    <property type="project" value="InterPro"/>
</dbReference>
<evidence type="ECO:0000256" key="6">
    <source>
        <dbReference type="ARBA" id="ARBA00022801"/>
    </source>
</evidence>
<comment type="similarity">
    <text evidence="3">Belongs to the glycosyl hydrolase 51 family.</text>
</comment>
<feature type="domain" description="Alpha-L-arabinofuranosidase C-terminal" evidence="9">
    <location>
        <begin position="429"/>
        <end position="549"/>
    </location>
</feature>
<evidence type="ECO:0000259" key="9">
    <source>
        <dbReference type="SMART" id="SM00813"/>
    </source>
</evidence>
<dbReference type="AlphaFoldDB" id="A0A284RCM4"/>
<proteinExistence type="inferred from homology"/>
<dbReference type="GO" id="GO:0046556">
    <property type="term" value="F:alpha-L-arabinofuranosidase activity"/>
    <property type="evidence" value="ECO:0007669"/>
    <property type="project" value="UniProtKB-EC"/>
</dbReference>
<dbReference type="SMART" id="SM00813">
    <property type="entry name" value="Alpha-L-AF_C"/>
    <property type="match status" value="1"/>
</dbReference>
<protein>
    <recommendedName>
        <fullName evidence="4">non-reducing end alpha-L-arabinofuranosidase</fullName>
        <ecNumber evidence="4">3.2.1.55</ecNumber>
    </recommendedName>
</protein>
<name>A0A284RCM4_ARMOS</name>
<comment type="pathway">
    <text evidence="2">Glycan metabolism; L-arabinan degradation.</text>
</comment>
<dbReference type="UniPathway" id="UPA00667"/>
<evidence type="ECO:0000313" key="11">
    <source>
        <dbReference type="Proteomes" id="UP000219338"/>
    </source>
</evidence>
<evidence type="ECO:0000256" key="8">
    <source>
        <dbReference type="SAM" id="SignalP"/>
    </source>
</evidence>